<evidence type="ECO:0000256" key="1">
    <source>
        <dbReference type="ARBA" id="ARBA00007435"/>
    </source>
</evidence>
<dbReference type="PANTHER" id="PTHR34477:SF1">
    <property type="entry name" value="UPF0213 PROTEIN YHBQ"/>
    <property type="match status" value="1"/>
</dbReference>
<dbReference type="InterPro" id="IPR050190">
    <property type="entry name" value="UPF0213_domain"/>
</dbReference>
<evidence type="ECO:0000313" key="4">
    <source>
        <dbReference type="Proteomes" id="UP001482231"/>
    </source>
</evidence>
<dbReference type="Pfam" id="PF01541">
    <property type="entry name" value="GIY-YIG"/>
    <property type="match status" value="1"/>
</dbReference>
<dbReference type="EMBL" id="JBAJEX010000004">
    <property type="protein sequence ID" value="MEO1766844.1"/>
    <property type="molecule type" value="Genomic_DNA"/>
</dbReference>
<evidence type="ECO:0000259" key="2">
    <source>
        <dbReference type="PROSITE" id="PS50164"/>
    </source>
</evidence>
<protein>
    <submittedName>
        <fullName evidence="3">GIY-YIG nuclease family protein</fullName>
    </submittedName>
</protein>
<feature type="domain" description="GIY-YIG" evidence="2">
    <location>
        <begin position="3"/>
        <end position="79"/>
    </location>
</feature>
<dbReference type="Gene3D" id="3.40.1440.10">
    <property type="entry name" value="GIY-YIG endonuclease"/>
    <property type="match status" value="1"/>
</dbReference>
<accession>A0ABV0EE31</accession>
<dbReference type="PROSITE" id="PS50164">
    <property type="entry name" value="GIY_YIG"/>
    <property type="match status" value="1"/>
</dbReference>
<dbReference type="CDD" id="cd10456">
    <property type="entry name" value="GIY-YIG_UPF0213"/>
    <property type="match status" value="1"/>
</dbReference>
<dbReference type="InterPro" id="IPR000305">
    <property type="entry name" value="GIY-YIG_endonuc"/>
</dbReference>
<evidence type="ECO:0000313" key="3">
    <source>
        <dbReference type="EMBL" id="MEO1766844.1"/>
    </source>
</evidence>
<dbReference type="RefSeq" id="WP_347307955.1">
    <property type="nucleotide sequence ID" value="NZ_JBAJEX010000004.1"/>
</dbReference>
<dbReference type="PANTHER" id="PTHR34477">
    <property type="entry name" value="UPF0213 PROTEIN YHBQ"/>
    <property type="match status" value="1"/>
</dbReference>
<gene>
    <name evidence="3" type="ORF">V6E02_06425</name>
</gene>
<name>A0ABV0EE31_9BURK</name>
<dbReference type="InterPro" id="IPR035901">
    <property type="entry name" value="GIY-YIG_endonuc_sf"/>
</dbReference>
<comment type="caution">
    <text evidence="3">The sequence shown here is derived from an EMBL/GenBank/DDBJ whole genome shotgun (WGS) entry which is preliminary data.</text>
</comment>
<keyword evidence="4" id="KW-1185">Reference proteome</keyword>
<dbReference type="Proteomes" id="UP001482231">
    <property type="component" value="Unassembled WGS sequence"/>
</dbReference>
<comment type="similarity">
    <text evidence="1">Belongs to the UPF0213 family.</text>
</comment>
<proteinExistence type="inferred from homology"/>
<reference evidence="3 4" key="1">
    <citation type="submission" date="2024-02" db="EMBL/GenBank/DDBJ databases">
        <title>New thermophilic sulfur-oxidizing bacteria from a hot springs of the Uzon caldera (Kamchatka, Russia).</title>
        <authorList>
            <person name="Dukat A.M."/>
            <person name="Elcheninov A.G."/>
            <person name="Frolov E.N."/>
        </authorList>
    </citation>
    <scope>NUCLEOTIDE SEQUENCE [LARGE SCALE GENOMIC DNA]</scope>
    <source>
        <strain evidence="3 4">AK1</strain>
    </source>
</reference>
<organism evidence="3 4">
    <name type="scientific">Thiobacter aerophilum</name>
    <dbReference type="NCBI Taxonomy" id="3121275"/>
    <lineage>
        <taxon>Bacteria</taxon>
        <taxon>Pseudomonadati</taxon>
        <taxon>Pseudomonadota</taxon>
        <taxon>Betaproteobacteria</taxon>
        <taxon>Burkholderiales</taxon>
        <taxon>Thiobacteraceae</taxon>
        <taxon>Thiobacter</taxon>
    </lineage>
</organism>
<sequence>METQWIVYVLRCGDGSLYTGITTDLAARLAAHNAGRGAKYTRSRLPVVLVYQEQVGDRSAALRRERAIKALRAREKWRLVEAAQGLTRPFRDYGLD</sequence>
<dbReference type="SUPFAM" id="SSF82771">
    <property type="entry name" value="GIY-YIG endonuclease"/>
    <property type="match status" value="1"/>
</dbReference>